<dbReference type="Gene3D" id="1.10.10.10">
    <property type="entry name" value="Winged helix-like DNA-binding domain superfamily/Winged helix DNA-binding domain"/>
    <property type="match status" value="1"/>
</dbReference>
<keyword evidence="2" id="KW-0238">DNA-binding</keyword>
<reference evidence="5" key="1">
    <citation type="submission" date="2003-04" db="EMBL/GenBank/DDBJ databases">
        <title>Genes for Arsenite Oxidation from Alcaligenes faecalis.</title>
        <authorList>
            <person name="Silver S."/>
            <person name="Phung L.T."/>
            <person name="Malo B.J."/>
        </authorList>
    </citation>
    <scope>NUCLEOTIDE SEQUENCE</scope>
    <source>
        <strain evidence="5">NCIB 8687</strain>
    </source>
</reference>
<dbReference type="CDD" id="cd00090">
    <property type="entry name" value="HTH_ARSR"/>
    <property type="match status" value="1"/>
</dbReference>
<dbReference type="NCBIfam" id="NF033788">
    <property type="entry name" value="HTH_metalloreg"/>
    <property type="match status" value="1"/>
</dbReference>
<evidence type="ECO:0000313" key="5">
    <source>
        <dbReference type="EMBL" id="AAS45105.1"/>
    </source>
</evidence>
<dbReference type="SMART" id="SM00418">
    <property type="entry name" value="HTH_ARSR"/>
    <property type="match status" value="1"/>
</dbReference>
<dbReference type="Pfam" id="PF12840">
    <property type="entry name" value="HTH_20"/>
    <property type="match status" value="1"/>
</dbReference>
<sequence>MKPIESCEAASCASDLPLSESLDAEELAVLLKALAHPARIRLLQYLARQGSCYFGNLAQVVNLAPSTVSQHVQILKAAGLLLGSAQEQRTCYCVNPDRLAVLKRLVEAL</sequence>
<evidence type="ECO:0000256" key="1">
    <source>
        <dbReference type="ARBA" id="ARBA00023015"/>
    </source>
</evidence>
<dbReference type="PROSITE" id="PS50987">
    <property type="entry name" value="HTH_ARSR_2"/>
    <property type="match status" value="1"/>
</dbReference>
<dbReference type="PANTHER" id="PTHR33154">
    <property type="entry name" value="TRANSCRIPTIONAL REGULATOR, ARSR FAMILY"/>
    <property type="match status" value="1"/>
</dbReference>
<dbReference type="EMBL" id="AY297781">
    <property type="protein sequence ID" value="AAS45105.1"/>
    <property type="molecule type" value="Genomic_DNA"/>
</dbReference>
<dbReference type="InterPro" id="IPR001845">
    <property type="entry name" value="HTH_ArsR_DNA-bd_dom"/>
</dbReference>
<keyword evidence="1" id="KW-0805">Transcription regulation</keyword>
<accession>Q6WB41</accession>
<protein>
    <submittedName>
        <fullName evidence="5">Putative transcriptional regulator</fullName>
    </submittedName>
</protein>
<evidence type="ECO:0000259" key="4">
    <source>
        <dbReference type="PROSITE" id="PS50987"/>
    </source>
</evidence>
<dbReference type="SUPFAM" id="SSF46785">
    <property type="entry name" value="Winged helix' DNA-binding domain"/>
    <property type="match status" value="1"/>
</dbReference>
<dbReference type="InterPro" id="IPR051081">
    <property type="entry name" value="HTH_MetalResp_TranReg"/>
</dbReference>
<evidence type="ECO:0000256" key="2">
    <source>
        <dbReference type="ARBA" id="ARBA00023125"/>
    </source>
</evidence>
<proteinExistence type="predicted"/>
<dbReference type="AlphaFoldDB" id="Q6WB41"/>
<keyword evidence="3" id="KW-0804">Transcription</keyword>
<dbReference type="PANTHER" id="PTHR33154:SF15">
    <property type="entry name" value="REGULATORY PROTEIN ARSR"/>
    <property type="match status" value="1"/>
</dbReference>
<dbReference type="GO" id="GO:0003700">
    <property type="term" value="F:DNA-binding transcription factor activity"/>
    <property type="evidence" value="ECO:0007669"/>
    <property type="project" value="InterPro"/>
</dbReference>
<dbReference type="InterPro" id="IPR036388">
    <property type="entry name" value="WH-like_DNA-bd_sf"/>
</dbReference>
<feature type="domain" description="HTH arsR-type" evidence="4">
    <location>
        <begin position="19"/>
        <end position="109"/>
    </location>
</feature>
<name>Q6WB41_ALCFA</name>
<dbReference type="InterPro" id="IPR036390">
    <property type="entry name" value="WH_DNA-bd_sf"/>
</dbReference>
<organism evidence="5">
    <name type="scientific">Alcaligenes faecalis</name>
    <dbReference type="NCBI Taxonomy" id="511"/>
    <lineage>
        <taxon>Bacteria</taxon>
        <taxon>Pseudomonadati</taxon>
        <taxon>Pseudomonadota</taxon>
        <taxon>Betaproteobacteria</taxon>
        <taxon>Burkholderiales</taxon>
        <taxon>Alcaligenaceae</taxon>
        <taxon>Alcaligenes</taxon>
    </lineage>
</organism>
<evidence type="ECO:0000256" key="3">
    <source>
        <dbReference type="ARBA" id="ARBA00023163"/>
    </source>
</evidence>
<dbReference type="InterPro" id="IPR011991">
    <property type="entry name" value="ArsR-like_HTH"/>
</dbReference>
<dbReference type="PRINTS" id="PR00778">
    <property type="entry name" value="HTHARSR"/>
</dbReference>
<dbReference type="GO" id="GO:0003677">
    <property type="term" value="F:DNA binding"/>
    <property type="evidence" value="ECO:0007669"/>
    <property type="project" value="UniProtKB-KW"/>
</dbReference>